<feature type="domain" description="Peptidase M20 dimerisation" evidence="3">
    <location>
        <begin position="178"/>
        <end position="272"/>
    </location>
</feature>
<dbReference type="PANTHER" id="PTHR11014">
    <property type="entry name" value="PEPTIDASE M20 FAMILY MEMBER"/>
    <property type="match status" value="1"/>
</dbReference>
<dbReference type="InterPro" id="IPR002933">
    <property type="entry name" value="Peptidase_M20"/>
</dbReference>
<dbReference type="AlphaFoldDB" id="A0A2G5NTZ9"/>
<dbReference type="Pfam" id="PF01546">
    <property type="entry name" value="Peptidase_M20"/>
    <property type="match status" value="1"/>
</dbReference>
<dbReference type="Proteomes" id="UP000229523">
    <property type="component" value="Unassembled WGS sequence"/>
</dbReference>
<accession>A0A2G5NTZ9</accession>
<sequence>MINLDNIIHTRRTLHQYPELGLEEHHTTAYIIKRIQSLGIEFFTPLDTGVIAIIRGSSNETIAFRADIDALPIDEQNDIEYKSTVSNVMHACGHDGHTTMLLSLMEEVYAMRQKTPLKHNIMFIFQPSEEANAGANLLIQNFNFEAYHIKAIYGIHMMPDHPEGEVIYRSHEITASATEYRFFINGKSAHVANKEQGHAASNALIQVLNQVSTLQQFYLPGLERNIIHIGKFNAGEAINTVPSNGYLEGTIRTYRAADLNVIQQQMELIAQAVSLTTHCEVNVEFSEGYPPTINDSSIEDKVVQSIAQSNLVGVKKDVPYLFGEDFSFYSSLAPTYFVFLGCRNEQKGYVHGLHHNQFNFDETVLLNGINYYLSLIRGYEDEC</sequence>
<comment type="similarity">
    <text evidence="1">Belongs to the peptidase M20 family.</text>
</comment>
<dbReference type="PIRSF" id="PIRSF005962">
    <property type="entry name" value="Pept_M20D_amidohydro"/>
    <property type="match status" value="1"/>
</dbReference>
<keyword evidence="2" id="KW-0464">Manganese</keyword>
<dbReference type="Pfam" id="PF07687">
    <property type="entry name" value="M20_dimer"/>
    <property type="match status" value="1"/>
</dbReference>
<feature type="binding site" evidence="2">
    <location>
        <position position="94"/>
    </location>
    <ligand>
        <name>Mn(2+)</name>
        <dbReference type="ChEBI" id="CHEBI:29035"/>
        <label>2</label>
    </ligand>
</feature>
<name>A0A2G5NTZ9_9STAP</name>
<feature type="binding site" evidence="2">
    <location>
        <position position="92"/>
    </location>
    <ligand>
        <name>Mn(2+)</name>
        <dbReference type="ChEBI" id="CHEBI:29035"/>
        <label>2</label>
    </ligand>
</feature>
<evidence type="ECO:0000259" key="3">
    <source>
        <dbReference type="Pfam" id="PF07687"/>
    </source>
</evidence>
<evidence type="ECO:0000313" key="4">
    <source>
        <dbReference type="EMBL" id="RAI82618.1"/>
    </source>
</evidence>
<evidence type="ECO:0000313" key="5">
    <source>
        <dbReference type="Proteomes" id="UP000229523"/>
    </source>
</evidence>
<feature type="binding site" evidence="2">
    <location>
        <position position="130"/>
    </location>
    <ligand>
        <name>Mn(2+)</name>
        <dbReference type="ChEBI" id="CHEBI:29035"/>
        <label>2</label>
    </ligand>
</feature>
<keyword evidence="2" id="KW-0479">Metal-binding</keyword>
<comment type="cofactor">
    <cofactor evidence="2">
        <name>Mn(2+)</name>
        <dbReference type="ChEBI" id="CHEBI:29035"/>
    </cofactor>
    <text evidence="2">The Mn(2+) ion enhances activity.</text>
</comment>
<reference evidence="4 5" key="1">
    <citation type="journal article" date="2018" name="Front. Microbiol.">
        <title>Description and Comparative Genomics of Macrococcus caseolyticus subsp. hominis subsp. nov., Macrococcus goetzii sp. nov., Macrococcus epidermidis sp. nov., and Macrococcus bohemicus sp. nov., Novel Macrococci From Human Clinical Material With Virulence Potential and Suspected Uptake of Foreign DNA by Natural Transformation.</title>
        <authorList>
            <person name="Maslanova I."/>
            <person name="Wertheimer Z."/>
            <person name="Sedlacek I."/>
            <person name="Svec P."/>
            <person name="Indrakova A."/>
            <person name="Kovarovic V."/>
            <person name="Schumann P."/>
            <person name="Sproer C."/>
            <person name="Kralova S."/>
            <person name="Sedo O."/>
            <person name="Kristofova L."/>
            <person name="Vrbovska V."/>
            <person name="Fuzik T."/>
            <person name="Petras P."/>
            <person name="Zdrahal Z."/>
            <person name="Ruzickova V."/>
            <person name="Doskar J."/>
            <person name="Pantucek R."/>
        </authorList>
    </citation>
    <scope>NUCLEOTIDE SEQUENCE [LARGE SCALE GENOMIC DNA]</scope>
    <source>
        <strain evidence="4 5">CCM 4927</strain>
    </source>
</reference>
<dbReference type="EMBL" id="MJBI02000001">
    <property type="protein sequence ID" value="RAI82618.1"/>
    <property type="molecule type" value="Genomic_DNA"/>
</dbReference>
<dbReference type="GO" id="GO:0046872">
    <property type="term" value="F:metal ion binding"/>
    <property type="evidence" value="ECO:0007669"/>
    <property type="project" value="UniProtKB-KW"/>
</dbReference>
<proteinExistence type="inferred from homology"/>
<dbReference type="InterPro" id="IPR011650">
    <property type="entry name" value="Peptidase_M20_dimer"/>
</dbReference>
<dbReference type="InterPro" id="IPR017439">
    <property type="entry name" value="Amidohydrolase"/>
</dbReference>
<gene>
    <name evidence="4" type="ORF">BFS35_002730</name>
</gene>
<protein>
    <submittedName>
        <fullName evidence="4">Amidohydrolase</fullName>
    </submittedName>
</protein>
<dbReference type="InterPro" id="IPR036264">
    <property type="entry name" value="Bact_exopeptidase_dim_dom"/>
</dbReference>
<evidence type="ECO:0000256" key="2">
    <source>
        <dbReference type="PIRSR" id="PIRSR005962-1"/>
    </source>
</evidence>
<dbReference type="RefSeq" id="WP_099578078.1">
    <property type="nucleotide sequence ID" value="NZ_MJBI02000001.1"/>
</dbReference>
<comment type="caution">
    <text evidence="4">The sequence shown here is derived from an EMBL/GenBank/DDBJ whole genome shotgun (WGS) entry which is preliminary data.</text>
</comment>
<keyword evidence="5" id="KW-1185">Reference proteome</keyword>
<feature type="binding site" evidence="2">
    <location>
        <position position="354"/>
    </location>
    <ligand>
        <name>Mn(2+)</name>
        <dbReference type="ChEBI" id="CHEBI:29035"/>
        <label>2</label>
    </ligand>
</feature>
<feature type="binding site" evidence="2">
    <location>
        <position position="156"/>
    </location>
    <ligand>
        <name>Mn(2+)</name>
        <dbReference type="ChEBI" id="CHEBI:29035"/>
        <label>2</label>
    </ligand>
</feature>
<dbReference type="SUPFAM" id="SSF55031">
    <property type="entry name" value="Bacterial exopeptidase dimerisation domain"/>
    <property type="match status" value="1"/>
</dbReference>
<evidence type="ECO:0000256" key="1">
    <source>
        <dbReference type="ARBA" id="ARBA00006153"/>
    </source>
</evidence>
<organism evidence="4 5">
    <name type="scientific">Macrococcoides goetzii</name>
    <dbReference type="NCBI Taxonomy" id="1891097"/>
    <lineage>
        <taxon>Bacteria</taxon>
        <taxon>Bacillati</taxon>
        <taxon>Bacillota</taxon>
        <taxon>Bacilli</taxon>
        <taxon>Bacillales</taxon>
        <taxon>Staphylococcaceae</taxon>
        <taxon>Macrococcoides</taxon>
    </lineage>
</organism>
<dbReference type="NCBIfam" id="TIGR01891">
    <property type="entry name" value="amidohydrolases"/>
    <property type="match status" value="1"/>
</dbReference>
<dbReference type="PANTHER" id="PTHR11014:SF63">
    <property type="entry name" value="METALLOPEPTIDASE, PUTATIVE (AFU_ORTHOLOGUE AFUA_6G09600)-RELATED"/>
    <property type="match status" value="1"/>
</dbReference>
<dbReference type="Gene3D" id="3.40.630.10">
    <property type="entry name" value="Zn peptidases"/>
    <property type="match status" value="1"/>
</dbReference>
<dbReference type="SUPFAM" id="SSF53187">
    <property type="entry name" value="Zn-dependent exopeptidases"/>
    <property type="match status" value="1"/>
</dbReference>
<dbReference type="GO" id="GO:0016787">
    <property type="term" value="F:hydrolase activity"/>
    <property type="evidence" value="ECO:0007669"/>
    <property type="project" value="UniProtKB-KW"/>
</dbReference>
<dbReference type="Gene3D" id="3.30.70.360">
    <property type="match status" value="1"/>
</dbReference>